<dbReference type="Proteomes" id="UP001162131">
    <property type="component" value="Unassembled WGS sequence"/>
</dbReference>
<protein>
    <submittedName>
        <fullName evidence="1">Uncharacterized protein</fullName>
    </submittedName>
</protein>
<reference evidence="1" key="1">
    <citation type="submission" date="2021-09" db="EMBL/GenBank/DDBJ databases">
        <authorList>
            <consortium name="AG Swart"/>
            <person name="Singh M."/>
            <person name="Singh A."/>
            <person name="Seah K."/>
            <person name="Emmerich C."/>
        </authorList>
    </citation>
    <scope>NUCLEOTIDE SEQUENCE</scope>
    <source>
        <strain evidence="1">ATCC30299</strain>
    </source>
</reference>
<keyword evidence="2" id="KW-1185">Reference proteome</keyword>
<organism evidence="1 2">
    <name type="scientific">Blepharisma stoltei</name>
    <dbReference type="NCBI Taxonomy" id="1481888"/>
    <lineage>
        <taxon>Eukaryota</taxon>
        <taxon>Sar</taxon>
        <taxon>Alveolata</taxon>
        <taxon>Ciliophora</taxon>
        <taxon>Postciliodesmatophora</taxon>
        <taxon>Heterotrichea</taxon>
        <taxon>Heterotrichida</taxon>
        <taxon>Blepharismidae</taxon>
        <taxon>Blepharisma</taxon>
    </lineage>
</organism>
<evidence type="ECO:0000313" key="2">
    <source>
        <dbReference type="Proteomes" id="UP001162131"/>
    </source>
</evidence>
<dbReference type="AlphaFoldDB" id="A0AAU9J9R0"/>
<evidence type="ECO:0000313" key="1">
    <source>
        <dbReference type="EMBL" id="CAG9323692.1"/>
    </source>
</evidence>
<proteinExistence type="predicted"/>
<sequence>MKSSDIILSKENLFSQCNQLFPKHKSISSTTSAFSSHNSLSFDAKPPGICKKIISNSPSLVEKASHKKKKTFTVNLPTLLIESNPEEISTLPQPIHVYADLESQIINTPVRAKKTVNVVHRKLAVPHSAKIDLKVPKEPISRDNSRTRPICHQKIWTQSEILDGKDHHKRSKTCHREYAGQSQKVKGRFDSDIYERLRCLSPQVDTIFSMPQSNKKQWITKTEHFWNPCKDNLLNRIFGRSKSPIV</sequence>
<accession>A0AAU9J9R0</accession>
<gene>
    <name evidence="1" type="ORF">BSTOLATCC_MIC34732</name>
</gene>
<comment type="caution">
    <text evidence="1">The sequence shown here is derived from an EMBL/GenBank/DDBJ whole genome shotgun (WGS) entry which is preliminary data.</text>
</comment>
<name>A0AAU9J9R0_9CILI</name>
<dbReference type="EMBL" id="CAJZBQ010000035">
    <property type="protein sequence ID" value="CAG9323692.1"/>
    <property type="molecule type" value="Genomic_DNA"/>
</dbReference>